<keyword evidence="3" id="KW-0805">Transcription regulation</keyword>
<accession>A0A1I3WTB3</accession>
<dbReference type="Pfam" id="PF02302">
    <property type="entry name" value="PTS_IIB"/>
    <property type="match status" value="1"/>
</dbReference>
<evidence type="ECO:0000256" key="3">
    <source>
        <dbReference type="ARBA" id="ARBA00023015"/>
    </source>
</evidence>
<evidence type="ECO:0000313" key="9">
    <source>
        <dbReference type="EMBL" id="SFK10443.1"/>
    </source>
</evidence>
<feature type="domain" description="PRD" evidence="8">
    <location>
        <begin position="299"/>
        <end position="406"/>
    </location>
</feature>
<dbReference type="CDD" id="cd05568">
    <property type="entry name" value="PTS_IIB_bgl_like"/>
    <property type="match status" value="1"/>
</dbReference>
<dbReference type="Pfam" id="PF00359">
    <property type="entry name" value="PTS_EIIA_2"/>
    <property type="match status" value="1"/>
</dbReference>
<evidence type="ECO:0000313" key="10">
    <source>
        <dbReference type="Proteomes" id="UP000199589"/>
    </source>
</evidence>
<dbReference type="Pfam" id="PF05043">
    <property type="entry name" value="Mga"/>
    <property type="match status" value="1"/>
</dbReference>
<dbReference type="RefSeq" id="WP_177206300.1">
    <property type="nucleotide sequence ID" value="NZ_FOSJ01000010.1"/>
</dbReference>
<dbReference type="InterPro" id="IPR013011">
    <property type="entry name" value="PTS_EIIB_2"/>
</dbReference>
<dbReference type="Gene3D" id="3.40.50.2300">
    <property type="match status" value="1"/>
</dbReference>
<keyword evidence="4" id="KW-0010">Activator</keyword>
<dbReference type="AlphaFoldDB" id="A0A1I3WTB3"/>
<keyword evidence="10" id="KW-1185">Reference proteome</keyword>
<dbReference type="PROSITE" id="PS51372">
    <property type="entry name" value="PRD_2"/>
    <property type="match status" value="2"/>
</dbReference>
<evidence type="ECO:0000259" key="7">
    <source>
        <dbReference type="PROSITE" id="PS51099"/>
    </source>
</evidence>
<evidence type="ECO:0000256" key="5">
    <source>
        <dbReference type="ARBA" id="ARBA00023163"/>
    </source>
</evidence>
<keyword evidence="1" id="KW-0808">Transferase</keyword>
<dbReference type="InterPro" id="IPR036388">
    <property type="entry name" value="WH-like_DNA-bd_sf"/>
</dbReference>
<reference evidence="10" key="1">
    <citation type="submission" date="2016-10" db="EMBL/GenBank/DDBJ databases">
        <authorList>
            <person name="Varghese N."/>
            <person name="Submissions S."/>
        </authorList>
    </citation>
    <scope>NUCLEOTIDE SEQUENCE [LARGE SCALE GENOMIC DNA]</scope>
    <source>
        <strain evidence="10">DSM 16108</strain>
    </source>
</reference>
<dbReference type="PROSITE" id="PS51099">
    <property type="entry name" value="PTS_EIIB_TYPE_2"/>
    <property type="match status" value="1"/>
</dbReference>
<evidence type="ECO:0000256" key="2">
    <source>
        <dbReference type="ARBA" id="ARBA00022737"/>
    </source>
</evidence>
<dbReference type="InterPro" id="IPR002178">
    <property type="entry name" value="PTS_EIIA_type-2_dom"/>
</dbReference>
<name>A0A1I3WTB3_9LACT</name>
<dbReference type="Gene3D" id="1.10.1790.10">
    <property type="entry name" value="PRD domain"/>
    <property type="match status" value="2"/>
</dbReference>
<keyword evidence="2" id="KW-0677">Repeat</keyword>
<dbReference type="SUPFAM" id="SSF63520">
    <property type="entry name" value="PTS-regulatory domain, PRD"/>
    <property type="match status" value="2"/>
</dbReference>
<evidence type="ECO:0000256" key="4">
    <source>
        <dbReference type="ARBA" id="ARBA00023159"/>
    </source>
</evidence>
<feature type="domain" description="PTS EIIA type-2" evidence="6">
    <location>
        <begin position="520"/>
        <end position="666"/>
    </location>
</feature>
<dbReference type="Proteomes" id="UP000199589">
    <property type="component" value="Unassembled WGS sequence"/>
</dbReference>
<dbReference type="GO" id="GO:0009401">
    <property type="term" value="P:phosphoenolpyruvate-dependent sugar phosphotransferase system"/>
    <property type="evidence" value="ECO:0007669"/>
    <property type="project" value="InterPro"/>
</dbReference>
<dbReference type="InterPro" id="IPR013196">
    <property type="entry name" value="HTH_11"/>
</dbReference>
<dbReference type="PROSITE" id="PS51094">
    <property type="entry name" value="PTS_EIIA_TYPE_2"/>
    <property type="match status" value="1"/>
</dbReference>
<dbReference type="SUPFAM" id="SSF52794">
    <property type="entry name" value="PTS system IIB component-like"/>
    <property type="match status" value="1"/>
</dbReference>
<dbReference type="Gene3D" id="1.10.10.10">
    <property type="entry name" value="Winged helix-like DNA-binding domain superfamily/Winged helix DNA-binding domain"/>
    <property type="match status" value="1"/>
</dbReference>
<dbReference type="InterPro" id="IPR036634">
    <property type="entry name" value="PRD_sf"/>
</dbReference>
<feature type="domain" description="PRD" evidence="8">
    <location>
        <begin position="179"/>
        <end position="295"/>
    </location>
</feature>
<sequence length="666" mass="77270">MLNHKEILILEYFYNNQNKYLTSKKVAKNLGVTEKTARKYINQLIQAIDDDLACITSTPGHGFKIVIRDEEKFRIYFQSNKKEQLEKSNIRHIEDSKDRQYFILRKIFFDNKEIFFDNVMLDLAVSQSTLLNDIQSINKKLKQYDLSLRTSKINGLSVEGNERDKRHFIMNYFFVERLQNNLKSLGEISKLLTVISPEEILLIVLDECRNVGLKLNDTVMLNIVTHISLALKRVEEGYQIKFNQYFNKEDYTQEVFTAEKIVNRLRKSSDIHLPDEEIYNIALHLKNKSSKSSFTIVDEETKCLREAITKVLEEIEWDSGVLLSKDPILLNGLIDHFSPFIDRMRNNNKLSNPLLKEILFNYRYEFELTKKYFSKMEQLKNFGVTNDEWAYISLHIIAALERKIKSEKKNTLVICATGLGSSQMLKVRLENELGSKLNIVKVISYYEITDEVLQDIDLIVSSIDLSNVVFNIPVVNVSVLLNEEDIKLINQFLGTRVASIQKPKTDYKIKENQVTQLINKYFHPDLFLLSNTIVTKNEALNLLADKSIQLDTSIIKHFLMNQLKLRENFSSVVFSKHIAVPHPIEGVGNIPRVGILITPRGIAWDEASKDIKLTILMIPDRFGNNQIDEVSKALLPIIEKDEYLDEIVKVNNYEEFINKLTKLLTR</sequence>
<feature type="domain" description="PTS EIIB type-2" evidence="7">
    <location>
        <begin position="409"/>
        <end position="501"/>
    </location>
</feature>
<dbReference type="InterPro" id="IPR007737">
    <property type="entry name" value="Mga_HTH"/>
</dbReference>
<dbReference type="PANTHER" id="PTHR30185">
    <property type="entry name" value="CRYPTIC BETA-GLUCOSIDE BGL OPERON ANTITERMINATOR"/>
    <property type="match status" value="1"/>
</dbReference>
<dbReference type="InterPro" id="IPR003501">
    <property type="entry name" value="PTS_EIIB_2/3"/>
</dbReference>
<dbReference type="SUPFAM" id="SSF55804">
    <property type="entry name" value="Phoshotransferase/anion transport protein"/>
    <property type="match status" value="1"/>
</dbReference>
<evidence type="ECO:0000256" key="1">
    <source>
        <dbReference type="ARBA" id="ARBA00022679"/>
    </source>
</evidence>
<dbReference type="InterPro" id="IPR036095">
    <property type="entry name" value="PTS_EIIB-like_sf"/>
</dbReference>
<organism evidence="9 10">
    <name type="scientific">Marinilactibacillus piezotolerans</name>
    <dbReference type="NCBI Taxonomy" id="258723"/>
    <lineage>
        <taxon>Bacteria</taxon>
        <taxon>Bacillati</taxon>
        <taxon>Bacillota</taxon>
        <taxon>Bacilli</taxon>
        <taxon>Lactobacillales</taxon>
        <taxon>Carnobacteriaceae</taxon>
        <taxon>Marinilactibacillus</taxon>
    </lineage>
</organism>
<dbReference type="InterPro" id="IPR050661">
    <property type="entry name" value="BglG_antiterminators"/>
</dbReference>
<dbReference type="Pfam" id="PF00874">
    <property type="entry name" value="PRD"/>
    <property type="match status" value="2"/>
</dbReference>
<dbReference type="GO" id="GO:0006355">
    <property type="term" value="P:regulation of DNA-templated transcription"/>
    <property type="evidence" value="ECO:0007669"/>
    <property type="project" value="InterPro"/>
</dbReference>
<gene>
    <name evidence="9" type="ORF">SAMN04488569_10107</name>
</gene>
<dbReference type="InterPro" id="IPR011608">
    <property type="entry name" value="PRD"/>
</dbReference>
<dbReference type="Pfam" id="PF08279">
    <property type="entry name" value="HTH_11"/>
    <property type="match status" value="1"/>
</dbReference>
<dbReference type="PANTHER" id="PTHR30185:SF18">
    <property type="entry name" value="TRANSCRIPTIONAL REGULATOR MTLR"/>
    <property type="match status" value="1"/>
</dbReference>
<protein>
    <submittedName>
        <fullName evidence="9">Lichenan operon transcriptional antiterminator</fullName>
    </submittedName>
</protein>
<proteinExistence type="predicted"/>
<dbReference type="GO" id="GO:0008982">
    <property type="term" value="F:protein-N(PI)-phosphohistidine-sugar phosphotransferase activity"/>
    <property type="evidence" value="ECO:0007669"/>
    <property type="project" value="InterPro"/>
</dbReference>
<keyword evidence="5" id="KW-0804">Transcription</keyword>
<dbReference type="EMBL" id="FOSJ01000010">
    <property type="protein sequence ID" value="SFK10443.1"/>
    <property type="molecule type" value="Genomic_DNA"/>
</dbReference>
<dbReference type="InterPro" id="IPR016152">
    <property type="entry name" value="PTrfase/Anion_transptr"/>
</dbReference>
<dbReference type="Gene3D" id="3.40.930.10">
    <property type="entry name" value="Mannitol-specific EII, Chain A"/>
    <property type="match status" value="1"/>
</dbReference>
<evidence type="ECO:0000259" key="8">
    <source>
        <dbReference type="PROSITE" id="PS51372"/>
    </source>
</evidence>
<evidence type="ECO:0000259" key="6">
    <source>
        <dbReference type="PROSITE" id="PS51094"/>
    </source>
</evidence>